<dbReference type="EMBL" id="QETA01000003">
    <property type="protein sequence ID" value="PWF22979.1"/>
    <property type="molecule type" value="Genomic_DNA"/>
</dbReference>
<dbReference type="Gene3D" id="3.40.10.10">
    <property type="entry name" value="DNA Methylphosphotriester Repair Domain"/>
    <property type="match status" value="1"/>
</dbReference>
<dbReference type="PANTHER" id="PTHR33607:SF2">
    <property type="entry name" value="ENDONUCLEASE-1"/>
    <property type="match status" value="1"/>
</dbReference>
<evidence type="ECO:0000256" key="2">
    <source>
        <dbReference type="ARBA" id="ARBA00022722"/>
    </source>
</evidence>
<proteinExistence type="inferred from homology"/>
<dbReference type="InterPro" id="IPR035451">
    <property type="entry name" value="Ada-like_dom_sf"/>
</dbReference>
<dbReference type="Proteomes" id="UP000245212">
    <property type="component" value="Unassembled WGS sequence"/>
</dbReference>
<dbReference type="SUPFAM" id="SSF54060">
    <property type="entry name" value="His-Me finger endonucleases"/>
    <property type="match status" value="1"/>
</dbReference>
<evidence type="ECO:0000256" key="5">
    <source>
        <dbReference type="SAM" id="SignalP"/>
    </source>
</evidence>
<dbReference type="AlphaFoldDB" id="A0A2V1JZR9"/>
<keyword evidence="3" id="KW-0378">Hydrolase</keyword>
<keyword evidence="7" id="KW-1185">Reference proteome</keyword>
<feature type="signal peptide" evidence="5">
    <location>
        <begin position="1"/>
        <end position="21"/>
    </location>
</feature>
<dbReference type="RefSeq" id="WP_109061596.1">
    <property type="nucleotide sequence ID" value="NZ_QETA01000003.1"/>
</dbReference>
<accession>A0A2V1JZR9</accession>
<organism evidence="6 7">
    <name type="scientific">Corticimicrobacter populi</name>
    <dbReference type="NCBI Taxonomy" id="2175229"/>
    <lineage>
        <taxon>Bacteria</taxon>
        <taxon>Pseudomonadati</taxon>
        <taxon>Pseudomonadota</taxon>
        <taxon>Betaproteobacteria</taxon>
        <taxon>Burkholderiales</taxon>
        <taxon>Alcaligenaceae</taxon>
        <taxon>Corticimicrobacter</taxon>
    </lineage>
</organism>
<feature type="compositionally biased region" description="Low complexity" evidence="4">
    <location>
        <begin position="258"/>
        <end position="286"/>
    </location>
</feature>
<keyword evidence="2" id="KW-0540">Nuclease</keyword>
<feature type="chain" id="PRO_5015967234" evidence="5">
    <location>
        <begin position="22"/>
        <end position="333"/>
    </location>
</feature>
<gene>
    <name evidence="6" type="ORF">DD235_08185</name>
</gene>
<evidence type="ECO:0000313" key="7">
    <source>
        <dbReference type="Proteomes" id="UP000245212"/>
    </source>
</evidence>
<dbReference type="GO" id="GO:0004518">
    <property type="term" value="F:nuclease activity"/>
    <property type="evidence" value="ECO:0007669"/>
    <property type="project" value="UniProtKB-KW"/>
</dbReference>
<evidence type="ECO:0000256" key="3">
    <source>
        <dbReference type="ARBA" id="ARBA00022801"/>
    </source>
</evidence>
<evidence type="ECO:0000313" key="6">
    <source>
        <dbReference type="EMBL" id="PWF22979.1"/>
    </source>
</evidence>
<dbReference type="InterPro" id="IPR007346">
    <property type="entry name" value="Endonuclease-I"/>
</dbReference>
<reference evidence="7" key="1">
    <citation type="submission" date="2018-05" db="EMBL/GenBank/DDBJ databases">
        <authorList>
            <person name="Li Y."/>
        </authorList>
    </citation>
    <scope>NUCLEOTIDE SEQUENCE [LARGE SCALE GENOMIC DNA]</scope>
    <source>
        <strain evidence="7">3d-2-2</strain>
    </source>
</reference>
<dbReference type="InterPro" id="IPR044925">
    <property type="entry name" value="His-Me_finger_sf"/>
</dbReference>
<sequence>MLAHRLCLLLLAILLPCAALAAPPDFEQAKIESRQHVYHDRNQGVGGDLYCGCDWRWTGRSGGRMEPTSCGYSTRAQPQRAERLEWEHIVPASNFGRARQCWQQGGRGHCQQTDPVFNAMEADMHNLTPVVGEVNGDRQNFPFGPVANNQADYGACSFRIDFRQRTAEPPDSAKGLLARVYFYMHDRYNLPMSRQQARLLMTWDRQFPVDAAERERDQRIATRMGHGNPFVSGARQWSEGHRNSGEGLRNSAQGHIRSTPASSTSTASQMRVAPASASSHVSTTSVRGNRRSQVYHLPQGCPGYSRMAQHNIIEFDSENAARAAGFRRAGDCR</sequence>
<dbReference type="Pfam" id="PF04231">
    <property type="entry name" value="Endonuclease_1"/>
    <property type="match status" value="1"/>
</dbReference>
<name>A0A2V1JZR9_9BURK</name>
<evidence type="ECO:0000256" key="4">
    <source>
        <dbReference type="SAM" id="MobiDB-lite"/>
    </source>
</evidence>
<keyword evidence="5" id="KW-0732">Signal</keyword>
<dbReference type="SUPFAM" id="SSF57884">
    <property type="entry name" value="Ada DNA repair protein, N-terminal domain (N-Ada 10)"/>
    <property type="match status" value="1"/>
</dbReference>
<evidence type="ECO:0000256" key="1">
    <source>
        <dbReference type="ARBA" id="ARBA00006429"/>
    </source>
</evidence>
<feature type="region of interest" description="Disordered" evidence="4">
    <location>
        <begin position="224"/>
        <end position="293"/>
    </location>
</feature>
<dbReference type="PANTHER" id="PTHR33607">
    <property type="entry name" value="ENDONUCLEASE-1"/>
    <property type="match status" value="1"/>
</dbReference>
<protein>
    <submittedName>
        <fullName evidence="6">Deoxyribonuclease I</fullName>
    </submittedName>
</protein>
<comment type="similarity">
    <text evidence="1">Belongs to the EndA/NucM nuclease family.</text>
</comment>
<comment type="caution">
    <text evidence="6">The sequence shown here is derived from an EMBL/GenBank/DDBJ whole genome shotgun (WGS) entry which is preliminary data.</text>
</comment>
<dbReference type="GO" id="GO:0016787">
    <property type="term" value="F:hydrolase activity"/>
    <property type="evidence" value="ECO:0007669"/>
    <property type="project" value="UniProtKB-KW"/>
</dbReference>